<protein>
    <submittedName>
        <fullName evidence="2 4">Uncharacterized protein</fullName>
    </submittedName>
</protein>
<evidence type="ECO:0000313" key="4">
    <source>
        <dbReference type="WBParaSite" id="HPLM_0001200601-mRNA-1"/>
    </source>
</evidence>
<feature type="compositionally biased region" description="Basic and acidic residues" evidence="1">
    <location>
        <begin position="1"/>
        <end position="20"/>
    </location>
</feature>
<reference evidence="4" key="1">
    <citation type="submission" date="2017-02" db="UniProtKB">
        <authorList>
            <consortium name="WormBaseParasite"/>
        </authorList>
    </citation>
    <scope>IDENTIFICATION</scope>
</reference>
<keyword evidence="3" id="KW-1185">Reference proteome</keyword>
<accession>A0A0N4WLI1</accession>
<organism evidence="4">
    <name type="scientific">Haemonchus placei</name>
    <name type="common">Barber's pole worm</name>
    <dbReference type="NCBI Taxonomy" id="6290"/>
    <lineage>
        <taxon>Eukaryota</taxon>
        <taxon>Metazoa</taxon>
        <taxon>Ecdysozoa</taxon>
        <taxon>Nematoda</taxon>
        <taxon>Chromadorea</taxon>
        <taxon>Rhabditida</taxon>
        <taxon>Rhabditina</taxon>
        <taxon>Rhabditomorpha</taxon>
        <taxon>Strongyloidea</taxon>
        <taxon>Trichostrongylidae</taxon>
        <taxon>Haemonchus</taxon>
    </lineage>
</organism>
<dbReference type="Proteomes" id="UP000268014">
    <property type="component" value="Unassembled WGS sequence"/>
</dbReference>
<sequence length="110" mass="11946">MEEPHEEQHSKEMTGSHEKVAGVTPSGEGVAGVTPSGERVAQADGEQQARPTESKEGVVGPVESNERLEVIIHLNSISPMPSPFIESIPHREHGVLARHVFAKYFGGRDR</sequence>
<dbReference type="AlphaFoldDB" id="A0A0N4WLI1"/>
<evidence type="ECO:0000256" key="1">
    <source>
        <dbReference type="SAM" id="MobiDB-lite"/>
    </source>
</evidence>
<dbReference type="WBParaSite" id="HPLM_0001200601-mRNA-1">
    <property type="protein sequence ID" value="HPLM_0001200601-mRNA-1"/>
    <property type="gene ID" value="HPLM_0001200601"/>
</dbReference>
<dbReference type="EMBL" id="UZAF01017729">
    <property type="protein sequence ID" value="VDO44424.1"/>
    <property type="molecule type" value="Genomic_DNA"/>
</dbReference>
<gene>
    <name evidence="2" type="ORF">HPLM_LOCUS11998</name>
</gene>
<reference evidence="2 3" key="2">
    <citation type="submission" date="2018-11" db="EMBL/GenBank/DDBJ databases">
        <authorList>
            <consortium name="Pathogen Informatics"/>
        </authorList>
    </citation>
    <scope>NUCLEOTIDE SEQUENCE [LARGE SCALE GENOMIC DNA]</scope>
    <source>
        <strain evidence="2 3">MHpl1</strain>
    </source>
</reference>
<evidence type="ECO:0000313" key="2">
    <source>
        <dbReference type="EMBL" id="VDO44424.1"/>
    </source>
</evidence>
<name>A0A0N4WLI1_HAEPC</name>
<evidence type="ECO:0000313" key="3">
    <source>
        <dbReference type="Proteomes" id="UP000268014"/>
    </source>
</evidence>
<proteinExistence type="predicted"/>
<feature type="region of interest" description="Disordered" evidence="1">
    <location>
        <begin position="1"/>
        <end position="62"/>
    </location>
</feature>